<name>A0AC34GFQ1_9BILA</name>
<evidence type="ECO:0000313" key="1">
    <source>
        <dbReference type="Proteomes" id="UP000887579"/>
    </source>
</evidence>
<reference evidence="2" key="1">
    <citation type="submission" date="2022-11" db="UniProtKB">
        <authorList>
            <consortium name="WormBaseParasite"/>
        </authorList>
    </citation>
    <scope>IDENTIFICATION</scope>
</reference>
<dbReference type="Proteomes" id="UP000887579">
    <property type="component" value="Unplaced"/>
</dbReference>
<evidence type="ECO:0000313" key="2">
    <source>
        <dbReference type="WBParaSite" id="ES5_v2.g28408.t1"/>
    </source>
</evidence>
<accession>A0AC34GFQ1</accession>
<proteinExistence type="predicted"/>
<organism evidence="1 2">
    <name type="scientific">Panagrolaimus sp. ES5</name>
    <dbReference type="NCBI Taxonomy" id="591445"/>
    <lineage>
        <taxon>Eukaryota</taxon>
        <taxon>Metazoa</taxon>
        <taxon>Ecdysozoa</taxon>
        <taxon>Nematoda</taxon>
        <taxon>Chromadorea</taxon>
        <taxon>Rhabditida</taxon>
        <taxon>Tylenchina</taxon>
        <taxon>Panagrolaimomorpha</taxon>
        <taxon>Panagrolaimoidea</taxon>
        <taxon>Panagrolaimidae</taxon>
        <taxon>Panagrolaimus</taxon>
    </lineage>
</organism>
<sequence>MQIADAGVDENKDDDNKKSNVVTVATEQPDVADAVAEDECIEIETCYLWEKPYQIITVMTPKACRIFVDEYLIKSKPRIVGIDVQHSEQKAVLLQLATRKWICLIDIKKLSPNQWKRIFTTLFAPNIILVGFAFRFDILVETFSFLLKLLHERQGKVLCLQKLSNELIKDTKCDTVFLKKPTIGC</sequence>
<dbReference type="WBParaSite" id="ES5_v2.g28408.t1">
    <property type="protein sequence ID" value="ES5_v2.g28408.t1"/>
    <property type="gene ID" value="ES5_v2.g28408"/>
</dbReference>
<protein>
    <submittedName>
        <fullName evidence="2">3'-5' exonuclease domain-containing protein</fullName>
    </submittedName>
</protein>